<accession>A0ABW6IEL6</accession>
<dbReference type="PROSITE" id="PS00080">
    <property type="entry name" value="MULTICOPPER_OXIDASE2"/>
    <property type="match status" value="1"/>
</dbReference>
<feature type="domain" description="Plastocyanin-like" evidence="3">
    <location>
        <begin position="209"/>
        <end position="293"/>
    </location>
</feature>
<feature type="domain" description="Plastocyanin-like" evidence="4">
    <location>
        <begin position="357"/>
        <end position="471"/>
    </location>
</feature>
<dbReference type="InterPro" id="IPR002355">
    <property type="entry name" value="Cu_oxidase_Cu_BS"/>
</dbReference>
<dbReference type="Gene3D" id="2.60.40.420">
    <property type="entry name" value="Cupredoxins - blue copper proteins"/>
    <property type="match status" value="3"/>
</dbReference>
<dbReference type="Proteomes" id="UP001600165">
    <property type="component" value="Unassembled WGS sequence"/>
</dbReference>
<evidence type="ECO:0000259" key="5">
    <source>
        <dbReference type="Pfam" id="PF07732"/>
    </source>
</evidence>
<dbReference type="PANTHER" id="PTHR11709">
    <property type="entry name" value="MULTI-COPPER OXIDASE"/>
    <property type="match status" value="1"/>
</dbReference>
<dbReference type="InterPro" id="IPR045087">
    <property type="entry name" value="Cu-oxidase_fam"/>
</dbReference>
<keyword evidence="1" id="KW-0479">Metal-binding</keyword>
<dbReference type="InterPro" id="IPR011707">
    <property type="entry name" value="Cu-oxidase-like_N"/>
</dbReference>
<dbReference type="Pfam" id="PF07731">
    <property type="entry name" value="Cu-oxidase_2"/>
    <property type="match status" value="1"/>
</dbReference>
<evidence type="ECO:0000313" key="6">
    <source>
        <dbReference type="EMBL" id="MFE4106499.1"/>
    </source>
</evidence>
<dbReference type="RefSeq" id="WP_377964317.1">
    <property type="nucleotide sequence ID" value="NZ_JBHZOL010000066.1"/>
</dbReference>
<organism evidence="6 7">
    <name type="scientific">Almyronema epifaneia S1</name>
    <dbReference type="NCBI Taxonomy" id="2991925"/>
    <lineage>
        <taxon>Bacteria</taxon>
        <taxon>Bacillati</taxon>
        <taxon>Cyanobacteriota</taxon>
        <taxon>Cyanophyceae</taxon>
        <taxon>Nodosilineales</taxon>
        <taxon>Nodosilineaceae</taxon>
        <taxon>Almyronema</taxon>
        <taxon>Almyronema epifaneia</taxon>
    </lineage>
</organism>
<protein>
    <submittedName>
        <fullName evidence="6">Multicopper oxidase family protein</fullName>
    </submittedName>
</protein>
<dbReference type="SUPFAM" id="SSF49503">
    <property type="entry name" value="Cupredoxins"/>
    <property type="match status" value="3"/>
</dbReference>
<dbReference type="Pfam" id="PF07732">
    <property type="entry name" value="Cu-oxidase_3"/>
    <property type="match status" value="1"/>
</dbReference>
<evidence type="ECO:0000259" key="4">
    <source>
        <dbReference type="Pfam" id="PF07731"/>
    </source>
</evidence>
<dbReference type="InterPro" id="IPR008972">
    <property type="entry name" value="Cupredoxin"/>
</dbReference>
<dbReference type="PROSITE" id="PS51318">
    <property type="entry name" value="TAT"/>
    <property type="match status" value="1"/>
</dbReference>
<feature type="domain" description="Plastocyanin-like" evidence="5">
    <location>
        <begin position="51"/>
        <end position="162"/>
    </location>
</feature>
<proteinExistence type="predicted"/>
<sequence>MNRRQFLALSTTAIGAAGLSQCARRSPMASTAQRFVSQAGVLTADLVAQSSRLSLAGQPATLLSYNAQVPGPLLEIAPGDTLQLRFHNALSQPTNLHFHGLHIPPTGNADNVFRHVPPGETATYEFTLPIDHPAGLAWYHPHVHGVVAEQVFGGLAAPILVRGGLDELPEIKAAAEALLVLQDFALNRRGQIQPPSPMFQRWGRQGELITVNGQSQPRFRLPTGGLLRLRLLNASASRIYRLALNQHLLHLIATDGSPLAAPVALEELILAPGERAEVLIQGDRQPSEYALMNLPYDRGIMDMMGGMMGGDGMMGGRLAQPQAIAHIEYGDRVEPQPLPQQLLALDPLPQPSIKREFVLDHGIDHHTGAPFLINGRAFAPERVDTPVQLGSVEDWHIINRAGMDHPFHLHTNRFQVISRNGQPVTPLAWKDVVAIKAYEEVVIRVRFADYAGKTVYHCHILDHEDQGMMGIIEMQSV</sequence>
<keyword evidence="7" id="KW-1185">Reference proteome</keyword>
<evidence type="ECO:0000256" key="2">
    <source>
        <dbReference type="ARBA" id="ARBA00023002"/>
    </source>
</evidence>
<dbReference type="InterPro" id="IPR011706">
    <property type="entry name" value="Cu-oxidase_C"/>
</dbReference>
<dbReference type="Pfam" id="PF00394">
    <property type="entry name" value="Cu-oxidase"/>
    <property type="match status" value="1"/>
</dbReference>
<reference evidence="6 7" key="1">
    <citation type="submission" date="2024-10" db="EMBL/GenBank/DDBJ databases">
        <authorList>
            <person name="Ratan Roy A."/>
            <person name="Morales Sandoval P.H."/>
            <person name="De Los Santos Villalobos S."/>
            <person name="Chakraborty S."/>
            <person name="Mukherjee J."/>
        </authorList>
    </citation>
    <scope>NUCLEOTIDE SEQUENCE [LARGE SCALE GENOMIC DNA]</scope>
    <source>
        <strain evidence="6 7">S1</strain>
    </source>
</reference>
<keyword evidence="2" id="KW-0560">Oxidoreductase</keyword>
<comment type="caution">
    <text evidence="6">The sequence shown here is derived from an EMBL/GenBank/DDBJ whole genome shotgun (WGS) entry which is preliminary data.</text>
</comment>
<dbReference type="EMBL" id="JBHZOL010000066">
    <property type="protein sequence ID" value="MFE4106499.1"/>
    <property type="molecule type" value="Genomic_DNA"/>
</dbReference>
<evidence type="ECO:0000256" key="1">
    <source>
        <dbReference type="ARBA" id="ARBA00022723"/>
    </source>
</evidence>
<evidence type="ECO:0000259" key="3">
    <source>
        <dbReference type="Pfam" id="PF00394"/>
    </source>
</evidence>
<evidence type="ECO:0000313" key="7">
    <source>
        <dbReference type="Proteomes" id="UP001600165"/>
    </source>
</evidence>
<dbReference type="InterPro" id="IPR001117">
    <property type="entry name" value="Cu-oxidase_2nd"/>
</dbReference>
<gene>
    <name evidence="6" type="ORF">ACFVKH_09440</name>
</gene>
<name>A0ABW6IEL6_9CYAN</name>
<dbReference type="CDD" id="cd13900">
    <property type="entry name" value="CuRO_3_Tth-MCO_like"/>
    <property type="match status" value="1"/>
</dbReference>
<dbReference type="InterPro" id="IPR006311">
    <property type="entry name" value="TAT_signal"/>
</dbReference>
<dbReference type="CDD" id="cd13853">
    <property type="entry name" value="CuRO_1_Tth-MCO_like"/>
    <property type="match status" value="1"/>
</dbReference>
<dbReference type="PANTHER" id="PTHR11709:SF2">
    <property type="entry name" value="MULTICOPPER OXIDASE LPR1"/>
    <property type="match status" value="1"/>
</dbReference>